<comment type="caution">
    <text evidence="1">The sequence shown here is derived from an EMBL/GenBank/DDBJ whole genome shotgun (WGS) entry which is preliminary data.</text>
</comment>
<evidence type="ECO:0000313" key="1">
    <source>
        <dbReference type="EMBL" id="RLP80756.1"/>
    </source>
</evidence>
<evidence type="ECO:0000313" key="3">
    <source>
        <dbReference type="Proteomes" id="UP000269438"/>
    </source>
</evidence>
<dbReference type="RefSeq" id="WP_121687025.1">
    <property type="nucleotide sequence ID" value="NZ_RCUY01000001.1"/>
</dbReference>
<keyword evidence="3" id="KW-1185">Reference proteome</keyword>
<protein>
    <submittedName>
        <fullName evidence="1">Uncharacterized protein</fullName>
    </submittedName>
</protein>
<sequence length="172" mass="19189">MDADIQANLANLKAKFPDAEIPDEVRVSRIIAPDEYAEVFSRCLTDAGFTARAHPDGGIRFDEIPDEQAQAQAVALYTCQATYPLDPRYTQPLTGSQIAYLYDYYRDRLLPCLEGEGHTVSDLPSLTRFKESFDGTAPGYSPFESIARGSSAEEFQRVSGLCPDFPQDLWEH</sequence>
<dbReference type="OrthoDB" id="3726412at2"/>
<dbReference type="Proteomes" id="UP000269438">
    <property type="component" value="Unassembled WGS sequence"/>
</dbReference>
<gene>
    <name evidence="2" type="ORF">D9V34_00625</name>
    <name evidence="1" type="ORF">D9V34_12920</name>
</gene>
<organism evidence="1 3">
    <name type="scientific">Mycetocola lacteus</name>
    <dbReference type="NCBI Taxonomy" id="76637"/>
    <lineage>
        <taxon>Bacteria</taxon>
        <taxon>Bacillati</taxon>
        <taxon>Actinomycetota</taxon>
        <taxon>Actinomycetes</taxon>
        <taxon>Micrococcales</taxon>
        <taxon>Microbacteriaceae</taxon>
        <taxon>Mycetocola</taxon>
    </lineage>
</organism>
<proteinExistence type="predicted"/>
<dbReference type="EMBL" id="RCUY01000001">
    <property type="protein sequence ID" value="RLP84541.1"/>
    <property type="molecule type" value="Genomic_DNA"/>
</dbReference>
<reference evidence="1 3" key="1">
    <citation type="submission" date="2018-10" db="EMBL/GenBank/DDBJ databases">
        <authorList>
            <person name="Li J."/>
        </authorList>
    </citation>
    <scope>NUCLEOTIDE SEQUENCE [LARGE SCALE GENOMIC DNA]</scope>
    <source>
        <strain evidence="1 3">JCM 11654</strain>
    </source>
</reference>
<dbReference type="EMBL" id="RCUY01000011">
    <property type="protein sequence ID" value="RLP80756.1"/>
    <property type="molecule type" value="Genomic_DNA"/>
</dbReference>
<accession>A0A3L7AJQ5</accession>
<name>A0A3L7AJQ5_9MICO</name>
<evidence type="ECO:0000313" key="2">
    <source>
        <dbReference type="EMBL" id="RLP84541.1"/>
    </source>
</evidence>
<dbReference type="AlphaFoldDB" id="A0A3L7AJQ5"/>